<protein>
    <submittedName>
        <fullName evidence="2">Fungal-specific transcription factor domain-containing protein</fullName>
    </submittedName>
</protein>
<keyword evidence="3" id="KW-1185">Reference proteome</keyword>
<dbReference type="EMBL" id="JAPVEA010000001">
    <property type="protein sequence ID" value="KAJ5464357.1"/>
    <property type="molecule type" value="Genomic_DNA"/>
</dbReference>
<dbReference type="GeneID" id="81593680"/>
<proteinExistence type="predicted"/>
<accession>A0AAD6CFK1</accession>
<sequence length="141" mass="15611">MKPGPKIGSSQKQRKRRRQNETSQSRQINSHSRPPPGPFSGPRNGDFDPLDDGLEKEELLPAVRADLTETTTGMEMRGSSQQRTSQLNTLDLAFILHPSHEVTTPDQAQRQSPSFQDGQHTGLCRQACTELGVSQAAMNEM</sequence>
<organism evidence="2 3">
    <name type="scientific">Penicillium daleae</name>
    <dbReference type="NCBI Taxonomy" id="63821"/>
    <lineage>
        <taxon>Eukaryota</taxon>
        <taxon>Fungi</taxon>
        <taxon>Dikarya</taxon>
        <taxon>Ascomycota</taxon>
        <taxon>Pezizomycotina</taxon>
        <taxon>Eurotiomycetes</taxon>
        <taxon>Eurotiomycetidae</taxon>
        <taxon>Eurotiales</taxon>
        <taxon>Aspergillaceae</taxon>
        <taxon>Penicillium</taxon>
    </lineage>
</organism>
<reference evidence="2" key="2">
    <citation type="journal article" date="2023" name="IMA Fungus">
        <title>Comparative genomic study of the Penicillium genus elucidates a diverse pangenome and 15 lateral gene transfer events.</title>
        <authorList>
            <person name="Petersen C."/>
            <person name="Sorensen T."/>
            <person name="Nielsen M.R."/>
            <person name="Sondergaard T.E."/>
            <person name="Sorensen J.L."/>
            <person name="Fitzpatrick D.A."/>
            <person name="Frisvad J.C."/>
            <person name="Nielsen K.L."/>
        </authorList>
    </citation>
    <scope>NUCLEOTIDE SEQUENCE</scope>
    <source>
        <strain evidence="2">IBT 16125</strain>
    </source>
</reference>
<dbReference type="AlphaFoldDB" id="A0AAD6CFK1"/>
<feature type="compositionally biased region" description="Polar residues" evidence="1">
    <location>
        <begin position="68"/>
        <end position="89"/>
    </location>
</feature>
<reference evidence="2" key="1">
    <citation type="submission" date="2022-12" db="EMBL/GenBank/DDBJ databases">
        <authorList>
            <person name="Petersen C."/>
        </authorList>
    </citation>
    <scope>NUCLEOTIDE SEQUENCE</scope>
    <source>
        <strain evidence="2">IBT 16125</strain>
    </source>
</reference>
<evidence type="ECO:0000313" key="3">
    <source>
        <dbReference type="Proteomes" id="UP001213681"/>
    </source>
</evidence>
<evidence type="ECO:0000256" key="1">
    <source>
        <dbReference type="SAM" id="MobiDB-lite"/>
    </source>
</evidence>
<feature type="compositionally biased region" description="Polar residues" evidence="1">
    <location>
        <begin position="21"/>
        <end position="31"/>
    </location>
</feature>
<gene>
    <name evidence="2" type="ORF">N7458_000043</name>
</gene>
<dbReference type="RefSeq" id="XP_056771204.1">
    <property type="nucleotide sequence ID" value="XM_056903437.1"/>
</dbReference>
<dbReference type="Proteomes" id="UP001213681">
    <property type="component" value="Unassembled WGS sequence"/>
</dbReference>
<comment type="caution">
    <text evidence="2">The sequence shown here is derived from an EMBL/GenBank/DDBJ whole genome shotgun (WGS) entry which is preliminary data.</text>
</comment>
<name>A0AAD6CFK1_9EURO</name>
<feature type="region of interest" description="Disordered" evidence="1">
    <location>
        <begin position="1"/>
        <end position="90"/>
    </location>
</feature>
<evidence type="ECO:0000313" key="2">
    <source>
        <dbReference type="EMBL" id="KAJ5464357.1"/>
    </source>
</evidence>